<sequence length="189" mass="21600">MKHLIFLLIILLYFTSCSSKIETQEINGVEYLVTPVDSSANLLVETDSFSGVVFSEHESPNRDVFTFSMLLRPKEKDTITPFTPSLDDIVIAERILKRCAEVDEIGADSLAIGEVNSLTTYRRQYFGGINEKGQKLIWINCFSKESEFDHKDWKKEIVEVQDGGDWYFNVVANISTEECYRFFRNSIGG</sequence>
<protein>
    <recommendedName>
        <fullName evidence="3">DUF695 domain-containing protein</fullName>
    </recommendedName>
</protein>
<keyword evidence="2" id="KW-1185">Reference proteome</keyword>
<dbReference type="EMBL" id="JBHTLD010000093">
    <property type="protein sequence ID" value="MFD1186806.1"/>
    <property type="molecule type" value="Genomic_DNA"/>
</dbReference>
<organism evidence="1 2">
    <name type="scientific">Pontibacter rugosus</name>
    <dbReference type="NCBI Taxonomy" id="1745966"/>
    <lineage>
        <taxon>Bacteria</taxon>
        <taxon>Pseudomonadati</taxon>
        <taxon>Bacteroidota</taxon>
        <taxon>Cytophagia</taxon>
        <taxon>Cytophagales</taxon>
        <taxon>Hymenobacteraceae</taxon>
        <taxon>Pontibacter</taxon>
    </lineage>
</organism>
<comment type="caution">
    <text evidence="1">The sequence shown here is derived from an EMBL/GenBank/DDBJ whole genome shotgun (WGS) entry which is preliminary data.</text>
</comment>
<dbReference type="RefSeq" id="WP_377527476.1">
    <property type="nucleotide sequence ID" value="NZ_JBHTLD010000093.1"/>
</dbReference>
<dbReference type="Proteomes" id="UP001597094">
    <property type="component" value="Unassembled WGS sequence"/>
</dbReference>
<evidence type="ECO:0000313" key="1">
    <source>
        <dbReference type="EMBL" id="MFD1186806.1"/>
    </source>
</evidence>
<gene>
    <name evidence="1" type="ORF">ACFQ2O_11360</name>
</gene>
<reference evidence="2" key="1">
    <citation type="journal article" date="2019" name="Int. J. Syst. Evol. Microbiol.">
        <title>The Global Catalogue of Microorganisms (GCM) 10K type strain sequencing project: providing services to taxonomists for standard genome sequencing and annotation.</title>
        <authorList>
            <consortium name="The Broad Institute Genomics Platform"/>
            <consortium name="The Broad Institute Genome Sequencing Center for Infectious Disease"/>
            <person name="Wu L."/>
            <person name="Ma J."/>
        </authorList>
    </citation>
    <scope>NUCLEOTIDE SEQUENCE [LARGE SCALE GENOMIC DNA]</scope>
    <source>
        <strain evidence="2">JCM 31319</strain>
    </source>
</reference>
<evidence type="ECO:0000313" key="2">
    <source>
        <dbReference type="Proteomes" id="UP001597094"/>
    </source>
</evidence>
<proteinExistence type="predicted"/>
<accession>A0ABW3SS86</accession>
<evidence type="ECO:0008006" key="3">
    <source>
        <dbReference type="Google" id="ProtNLM"/>
    </source>
</evidence>
<name>A0ABW3SS86_9BACT</name>